<protein>
    <submittedName>
        <fullName evidence="1">Uncharacterized protein</fullName>
    </submittedName>
</protein>
<gene>
    <name evidence="1" type="ORF">CC78DRAFT_579568</name>
</gene>
<reference evidence="2" key="1">
    <citation type="journal article" date="2020" name="Stud. Mycol.">
        <title>101 Dothideomycetes genomes: A test case for predicting lifestyles and emergence of pathogens.</title>
        <authorList>
            <person name="Haridas S."/>
            <person name="Albert R."/>
            <person name="Binder M."/>
            <person name="Bloem J."/>
            <person name="LaButti K."/>
            <person name="Salamov A."/>
            <person name="Andreopoulos B."/>
            <person name="Baker S."/>
            <person name="Barry K."/>
            <person name="Bills G."/>
            <person name="Bluhm B."/>
            <person name="Cannon C."/>
            <person name="Castanera R."/>
            <person name="Culley D."/>
            <person name="Daum C."/>
            <person name="Ezra D."/>
            <person name="Gonzalez J."/>
            <person name="Henrissat B."/>
            <person name="Kuo A."/>
            <person name="Liang C."/>
            <person name="Lipzen A."/>
            <person name="Lutzoni F."/>
            <person name="Magnuson J."/>
            <person name="Mondo S."/>
            <person name="Nolan M."/>
            <person name="Ohm R."/>
            <person name="Pangilinan J."/>
            <person name="Park H.-J."/>
            <person name="Ramirez L."/>
            <person name="Alfaro M."/>
            <person name="Sun H."/>
            <person name="Tritt A."/>
            <person name="Yoshinaga Y."/>
            <person name="Zwiers L.-H."/>
            <person name="Turgeon B."/>
            <person name="Goodwin S."/>
            <person name="Spatafora J."/>
            <person name="Crous P."/>
            <person name="Grigoriev I."/>
        </authorList>
    </citation>
    <scope>NUCLEOTIDE SEQUENCE [LARGE SCALE GENOMIC DNA]</scope>
    <source>
        <strain evidence="2">CBS 304.66</strain>
    </source>
</reference>
<dbReference type="AlphaFoldDB" id="A0A9P4K9N2"/>
<comment type="caution">
    <text evidence="1">The sequence shown here is derived from an EMBL/GenBank/DDBJ whole genome shotgun (WGS) entry which is preliminary data.</text>
</comment>
<dbReference type="OrthoDB" id="5148997at2759"/>
<proteinExistence type="predicted"/>
<dbReference type="EMBL" id="ML986610">
    <property type="protein sequence ID" value="KAF2265162.1"/>
    <property type="molecule type" value="Genomic_DNA"/>
</dbReference>
<accession>A0A9P4K9N2</accession>
<name>A0A9P4K9N2_9PLEO</name>
<sequence>MRNRRKLIKQPFFGVKGLADRLLSLPLIAHVPYSYRAAYWPDAVAALLMLLSELYFTALAPLSRYKLRTNTQHVLATIRQQRPQNTHQVYNPKQREFKEFCQRKQYLDNNTITEDKLLLFLVEEVAGRLLRAKSWKVPGDVPQDETRLSWRSVYTYVTAIADL</sequence>
<dbReference type="Proteomes" id="UP000800093">
    <property type="component" value="Unassembled WGS sequence"/>
</dbReference>
<organism evidence="1 2">
    <name type="scientific">Lojkania enalia</name>
    <dbReference type="NCBI Taxonomy" id="147567"/>
    <lineage>
        <taxon>Eukaryota</taxon>
        <taxon>Fungi</taxon>
        <taxon>Dikarya</taxon>
        <taxon>Ascomycota</taxon>
        <taxon>Pezizomycotina</taxon>
        <taxon>Dothideomycetes</taxon>
        <taxon>Pleosporomycetidae</taxon>
        <taxon>Pleosporales</taxon>
        <taxon>Pleosporales incertae sedis</taxon>
        <taxon>Lojkania</taxon>
    </lineage>
</organism>
<keyword evidence="2" id="KW-1185">Reference proteome</keyword>
<evidence type="ECO:0000313" key="2">
    <source>
        <dbReference type="Proteomes" id="UP000800093"/>
    </source>
</evidence>
<evidence type="ECO:0000313" key="1">
    <source>
        <dbReference type="EMBL" id="KAF2265162.1"/>
    </source>
</evidence>